<dbReference type="Gene3D" id="1.10.3290.10">
    <property type="entry name" value="Fido-like domain"/>
    <property type="match status" value="1"/>
</dbReference>
<proteinExistence type="predicted"/>
<feature type="binding site" evidence="2">
    <location>
        <begin position="249"/>
        <end position="250"/>
    </location>
    <ligand>
        <name>ATP</name>
        <dbReference type="ChEBI" id="CHEBI:30616"/>
    </ligand>
</feature>
<evidence type="ECO:0000313" key="5">
    <source>
        <dbReference type="Proteomes" id="UP001060070"/>
    </source>
</evidence>
<dbReference type="Pfam" id="PF02661">
    <property type="entry name" value="Fic"/>
    <property type="match status" value="1"/>
</dbReference>
<sequence length="373" mass="42533">MAKYIHQLLEWPKFNWKPEKLARRLSAVRHRQGQLFGQMQTLGFPLRQEAILTTLTEDVVKSSEIEGEILDREQVRSSIARRLGIETGALLQVDRDVEGVVEMMLDATQKYSEPLTDERLFGWHAALFPTGRSSITRIIVGAWRNDKTGPMQVISGPFGKERVHYEAPAADRLDNEMRAFLDWFSNSLDLDPVLKAGLAHLWFVTIHPFDDGNGRIARAIADMALARSEDSSQRFYSMSAQIRLDRSGYYDVLERTQKSPDLDVTPWLEWFLQCLGRAIEGAEQTLSDVLFKAEFWKQHAGQSFNDRQRDIINRLLDGFDGKLTSSKWAIIEKCSPDTALRDITQLIDMGVLAKDRAGGRSTSYHLLHQETHS</sequence>
<organism evidence="4 5">
    <name type="scientific">Mesorhizobium ciceri</name>
    <dbReference type="NCBI Taxonomy" id="39645"/>
    <lineage>
        <taxon>Bacteria</taxon>
        <taxon>Pseudomonadati</taxon>
        <taxon>Pseudomonadota</taxon>
        <taxon>Alphaproteobacteria</taxon>
        <taxon>Hyphomicrobiales</taxon>
        <taxon>Phyllobacteriaceae</taxon>
        <taxon>Mesorhizobium</taxon>
    </lineage>
</organism>
<dbReference type="SUPFAM" id="SSF140931">
    <property type="entry name" value="Fic-like"/>
    <property type="match status" value="1"/>
</dbReference>
<dbReference type="Pfam" id="PF13776">
    <property type="entry name" value="DUF4172"/>
    <property type="match status" value="1"/>
</dbReference>
<dbReference type="InterPro" id="IPR040198">
    <property type="entry name" value="Fido_containing"/>
</dbReference>
<dbReference type="EMBL" id="CP088147">
    <property type="protein sequence ID" value="UTU51853.1"/>
    <property type="molecule type" value="Genomic_DNA"/>
</dbReference>
<dbReference type="PANTHER" id="PTHR13504:SF33">
    <property type="entry name" value="FIC FAMILY PROTEIN"/>
    <property type="match status" value="1"/>
</dbReference>
<feature type="active site" evidence="1">
    <location>
        <position position="207"/>
    </location>
</feature>
<accession>A0AB38TBL7</accession>
<evidence type="ECO:0000259" key="3">
    <source>
        <dbReference type="PROSITE" id="PS51459"/>
    </source>
</evidence>
<feature type="binding site" evidence="2">
    <location>
        <begin position="211"/>
        <end position="218"/>
    </location>
    <ligand>
        <name>ATP</name>
        <dbReference type="ChEBI" id="CHEBI:30616"/>
    </ligand>
</feature>
<name>A0AB38TBL7_9HYPH</name>
<keyword evidence="5" id="KW-1185">Reference proteome</keyword>
<dbReference type="InterPro" id="IPR003812">
    <property type="entry name" value="Fido"/>
</dbReference>
<dbReference type="PANTHER" id="PTHR13504">
    <property type="entry name" value="FIDO DOMAIN-CONTAINING PROTEIN DDB_G0283145"/>
    <property type="match status" value="1"/>
</dbReference>
<evidence type="ECO:0000256" key="1">
    <source>
        <dbReference type="PIRSR" id="PIRSR640198-1"/>
    </source>
</evidence>
<keyword evidence="2" id="KW-0067">ATP-binding</keyword>
<dbReference type="RefSeq" id="WP_024503177.1">
    <property type="nucleotide sequence ID" value="NZ_CP088147.1"/>
</dbReference>
<dbReference type="InterPro" id="IPR036597">
    <property type="entry name" value="Fido-like_dom_sf"/>
</dbReference>
<gene>
    <name evidence="4" type="ORF">LRP29_31125</name>
</gene>
<evidence type="ECO:0000256" key="2">
    <source>
        <dbReference type="PIRSR" id="PIRSR640198-2"/>
    </source>
</evidence>
<reference evidence="4 5" key="1">
    <citation type="journal article" date="2022" name="Microbiol. Resour. Announc.">
        <title>Complete Genome Sequence of Mesorhizobium ciceri Strain R30, a Rhizobium Used as a Commercial Inoculant for Chickpea in Argentina.</title>
        <authorList>
            <person name="Foresto E."/>
            <person name="Revale S."/>
            <person name="Primo E."/>
            <person name="Nievas F."/>
            <person name="Carezzano E."/>
            <person name="Puente M."/>
            <person name="Alzari P."/>
            <person name="Mart M."/>
            <person name="Ben-Assaya M."/>
            <person name="Mornico D."/>
            <person name="Santoro M."/>
            <person name="Mart F."/>
            <person name="Giordano W."/>
            <person name="Bogino P."/>
        </authorList>
    </citation>
    <scope>NUCLEOTIDE SEQUENCE [LARGE SCALE GENOMIC DNA]</scope>
    <source>
        <strain evidence="4 5">R30</strain>
    </source>
</reference>
<keyword evidence="2" id="KW-0547">Nucleotide-binding</keyword>
<dbReference type="Proteomes" id="UP001060070">
    <property type="component" value="Chromosome"/>
</dbReference>
<dbReference type="InterPro" id="IPR025230">
    <property type="entry name" value="DUF4172"/>
</dbReference>
<dbReference type="PROSITE" id="PS51459">
    <property type="entry name" value="FIDO"/>
    <property type="match status" value="1"/>
</dbReference>
<dbReference type="GO" id="GO:0005524">
    <property type="term" value="F:ATP binding"/>
    <property type="evidence" value="ECO:0007669"/>
    <property type="project" value="UniProtKB-KW"/>
</dbReference>
<protein>
    <submittedName>
        <fullName evidence="4">Fic family protein</fullName>
    </submittedName>
</protein>
<feature type="domain" description="Fido" evidence="3">
    <location>
        <begin position="115"/>
        <end position="273"/>
    </location>
</feature>
<dbReference type="AlphaFoldDB" id="A0AB38TBL7"/>
<evidence type="ECO:0000313" key="4">
    <source>
        <dbReference type="EMBL" id="UTU51853.1"/>
    </source>
</evidence>